<dbReference type="RefSeq" id="WP_172689307.1">
    <property type="nucleotide sequence ID" value="NZ_KX893538.1"/>
</dbReference>
<feature type="transmembrane region" description="Helical" evidence="1">
    <location>
        <begin position="113"/>
        <end position="135"/>
    </location>
</feature>
<sequence>MDDIESSFKALLGRQPSDKEVERLYRVKNALNIRDNDAMWMILMALESYDTLYSKYPALIAGQVDVVIEKQRELIAEIVDAESKKALSTLSSAVAHTSQIVATKVADTARWQAWGWVCVGLIAFGALCLTAGFVLGSGNMPFWALTNRSNNPFEIIVAILMKAPVGWLIPLISSAVVIVTLASNRQLPIKRPSSSALLRSGLFIYIAYTRLYRP</sequence>
<geneLocation type="plasmid" evidence="2">
    <name>pG20</name>
</geneLocation>
<keyword evidence="1" id="KW-0472">Membrane</keyword>
<keyword evidence="2" id="KW-0614">Plasmid</keyword>
<evidence type="ECO:0000313" key="2">
    <source>
        <dbReference type="EMBL" id="ARJ57909.1"/>
    </source>
</evidence>
<proteinExistence type="predicted"/>
<keyword evidence="1" id="KW-1133">Transmembrane helix</keyword>
<accession>A0A1W6C0L0</accession>
<dbReference type="EMBL" id="KX893538">
    <property type="protein sequence ID" value="ARJ57909.1"/>
    <property type="molecule type" value="Genomic_DNA"/>
</dbReference>
<keyword evidence="1" id="KW-0812">Transmembrane</keyword>
<reference evidence="2" key="1">
    <citation type="submission" date="2016-09" db="EMBL/GenBank/DDBJ databases">
        <title>IS1411 activates the second repA gene of the plasmid pG20 in Pseudomonas fluorescens PC20.</title>
        <authorList>
            <person name="Naanuri E."/>
            <person name="Heinaru E."/>
            <person name="Joesaar M."/>
            <person name="Heinaru A."/>
        </authorList>
    </citation>
    <scope>NUCLEOTIDE SEQUENCE</scope>
    <source>
        <strain evidence="2">PC20</strain>
        <plasmid evidence="2">pG20</plasmid>
    </source>
</reference>
<evidence type="ECO:0000256" key="1">
    <source>
        <dbReference type="SAM" id="Phobius"/>
    </source>
</evidence>
<feature type="transmembrane region" description="Helical" evidence="1">
    <location>
        <begin position="155"/>
        <end position="182"/>
    </location>
</feature>
<protein>
    <submittedName>
        <fullName evidence="2">Putative mobilization protein MobE</fullName>
    </submittedName>
</protein>
<organism evidence="2">
    <name type="scientific">Pseudomonas fluorescens</name>
    <dbReference type="NCBI Taxonomy" id="294"/>
    <lineage>
        <taxon>Bacteria</taxon>
        <taxon>Pseudomonadati</taxon>
        <taxon>Pseudomonadota</taxon>
        <taxon>Gammaproteobacteria</taxon>
        <taxon>Pseudomonadales</taxon>
        <taxon>Pseudomonadaceae</taxon>
        <taxon>Pseudomonas</taxon>
    </lineage>
</organism>
<dbReference type="AlphaFoldDB" id="A0A1W6C0L0"/>
<name>A0A1W6C0L0_PSEFL</name>